<dbReference type="AlphaFoldDB" id="A0A2T0FC35"/>
<evidence type="ECO:0000256" key="2">
    <source>
        <dbReference type="ARBA" id="ARBA00009334"/>
    </source>
</evidence>
<evidence type="ECO:0000256" key="13">
    <source>
        <dbReference type="ARBA" id="ARBA00039606"/>
    </source>
</evidence>
<dbReference type="PROSITE" id="PS51192">
    <property type="entry name" value="HELICASE_ATP_BIND_1"/>
    <property type="match status" value="1"/>
</dbReference>
<protein>
    <recommendedName>
        <fullName evidence="12">ATP-dependent RNA helicase DBP3</fullName>
        <ecNumber evidence="3">3.6.4.13</ecNumber>
    </recommendedName>
    <alternativeName>
        <fullName evidence="13">ATP-dependent RNA helicase dbp3</fullName>
    </alternativeName>
</protein>
<keyword evidence="4" id="KW-0690">Ribosome biogenesis</keyword>
<dbReference type="Proteomes" id="UP000238350">
    <property type="component" value="Unassembled WGS sequence"/>
</dbReference>
<dbReference type="InterPro" id="IPR011545">
    <property type="entry name" value="DEAD/DEAH_box_helicase_dom"/>
</dbReference>
<dbReference type="GO" id="GO:0003724">
    <property type="term" value="F:RNA helicase activity"/>
    <property type="evidence" value="ECO:0007669"/>
    <property type="project" value="UniProtKB-EC"/>
</dbReference>
<dbReference type="InterPro" id="IPR001650">
    <property type="entry name" value="Helicase_C-like"/>
</dbReference>
<accession>A0A2T0FC35</accession>
<keyword evidence="8 15" id="KW-0347">Helicase</keyword>
<dbReference type="SMART" id="SM00490">
    <property type="entry name" value="HELICc"/>
    <property type="match status" value="1"/>
</dbReference>
<dbReference type="EMBL" id="NDIQ01000001">
    <property type="protein sequence ID" value="PRT52572.1"/>
    <property type="molecule type" value="Genomic_DNA"/>
</dbReference>
<dbReference type="InterPro" id="IPR044742">
    <property type="entry name" value="DEAD/DEAH_RhlB"/>
</dbReference>
<keyword evidence="19" id="KW-1185">Reference proteome</keyword>
<evidence type="ECO:0000256" key="3">
    <source>
        <dbReference type="ARBA" id="ARBA00012552"/>
    </source>
</evidence>
<evidence type="ECO:0000256" key="9">
    <source>
        <dbReference type="ARBA" id="ARBA00022840"/>
    </source>
</evidence>
<dbReference type="InterPro" id="IPR027417">
    <property type="entry name" value="P-loop_NTPase"/>
</dbReference>
<gene>
    <name evidence="18" type="ORF">B9G98_00192</name>
</gene>
<dbReference type="InterPro" id="IPR000629">
    <property type="entry name" value="RNA-helicase_DEAD-box_CS"/>
</dbReference>
<dbReference type="OrthoDB" id="196131at2759"/>
<dbReference type="PANTHER" id="PTHR47958">
    <property type="entry name" value="ATP-DEPENDENT RNA HELICASE DBP3"/>
    <property type="match status" value="1"/>
</dbReference>
<dbReference type="InterPro" id="IPR014001">
    <property type="entry name" value="Helicase_ATP-bd"/>
</dbReference>
<evidence type="ECO:0000256" key="7">
    <source>
        <dbReference type="ARBA" id="ARBA00022801"/>
    </source>
</evidence>
<dbReference type="CDD" id="cd18787">
    <property type="entry name" value="SF2_C_DEAD"/>
    <property type="match status" value="1"/>
</dbReference>
<dbReference type="STRING" id="45607.A0A2T0FC35"/>
<evidence type="ECO:0000256" key="1">
    <source>
        <dbReference type="ARBA" id="ARBA00004604"/>
    </source>
</evidence>
<reference evidence="18 19" key="1">
    <citation type="submission" date="2017-04" db="EMBL/GenBank/DDBJ databases">
        <title>Genome sequencing of [Candida] sorbophila.</title>
        <authorList>
            <person name="Ahn J.O."/>
        </authorList>
    </citation>
    <scope>NUCLEOTIDE SEQUENCE [LARGE SCALE GENOMIC DNA]</scope>
    <source>
        <strain evidence="18 19">DS02</strain>
    </source>
</reference>
<evidence type="ECO:0000256" key="6">
    <source>
        <dbReference type="ARBA" id="ARBA00022741"/>
    </source>
</evidence>
<organism evidence="18 19">
    <name type="scientific">Wickerhamiella sorbophila</name>
    <dbReference type="NCBI Taxonomy" id="45607"/>
    <lineage>
        <taxon>Eukaryota</taxon>
        <taxon>Fungi</taxon>
        <taxon>Dikarya</taxon>
        <taxon>Ascomycota</taxon>
        <taxon>Saccharomycotina</taxon>
        <taxon>Dipodascomycetes</taxon>
        <taxon>Dipodascales</taxon>
        <taxon>Trichomonascaceae</taxon>
        <taxon>Wickerhamiella</taxon>
    </lineage>
</organism>
<evidence type="ECO:0000256" key="5">
    <source>
        <dbReference type="ARBA" id="ARBA00022552"/>
    </source>
</evidence>
<dbReference type="Gene3D" id="3.40.50.300">
    <property type="entry name" value="P-loop containing nucleotide triphosphate hydrolases"/>
    <property type="match status" value="2"/>
</dbReference>
<keyword evidence="10" id="KW-0539">Nucleus</keyword>
<feature type="domain" description="Helicase C-terminal" evidence="17">
    <location>
        <begin position="327"/>
        <end position="466"/>
    </location>
</feature>
<keyword evidence="9 15" id="KW-0067">ATP-binding</keyword>
<keyword evidence="6 15" id="KW-0547">Nucleotide-binding</keyword>
<dbReference type="EC" id="3.6.4.13" evidence="3"/>
<evidence type="ECO:0000256" key="4">
    <source>
        <dbReference type="ARBA" id="ARBA00022517"/>
    </source>
</evidence>
<feature type="domain" description="Helicase ATP-binding" evidence="16">
    <location>
        <begin position="134"/>
        <end position="300"/>
    </location>
</feature>
<evidence type="ECO:0000256" key="12">
    <source>
        <dbReference type="ARBA" id="ARBA00039328"/>
    </source>
</evidence>
<dbReference type="SUPFAM" id="SSF52540">
    <property type="entry name" value="P-loop containing nucleoside triphosphate hydrolases"/>
    <property type="match status" value="1"/>
</dbReference>
<evidence type="ECO:0000259" key="16">
    <source>
        <dbReference type="PROSITE" id="PS51192"/>
    </source>
</evidence>
<evidence type="ECO:0000256" key="11">
    <source>
        <dbReference type="ARBA" id="ARBA00037449"/>
    </source>
</evidence>
<dbReference type="GO" id="GO:0005524">
    <property type="term" value="F:ATP binding"/>
    <property type="evidence" value="ECO:0007669"/>
    <property type="project" value="UniProtKB-KW"/>
</dbReference>
<evidence type="ECO:0000259" key="17">
    <source>
        <dbReference type="PROSITE" id="PS51194"/>
    </source>
</evidence>
<dbReference type="RefSeq" id="XP_024662518.1">
    <property type="nucleotide sequence ID" value="XM_024806750.1"/>
</dbReference>
<dbReference type="GO" id="GO:0016787">
    <property type="term" value="F:hydrolase activity"/>
    <property type="evidence" value="ECO:0007669"/>
    <property type="project" value="UniProtKB-KW"/>
</dbReference>
<dbReference type="PROSITE" id="PS51194">
    <property type="entry name" value="HELICASE_CTER"/>
    <property type="match status" value="1"/>
</dbReference>
<dbReference type="PROSITE" id="PS00039">
    <property type="entry name" value="DEAD_ATP_HELICASE"/>
    <property type="match status" value="1"/>
</dbReference>
<comment type="function">
    <text evidence="11">ATP-dependent RNA helicase required for 60S ribosomal subunit synthesis. Involved in efficient pre-rRNA processing, predominantly at site A3, which is necessary for the normal formation of 25S and 5.8S rRNAs.</text>
</comment>
<sequence>MVINVGDLKGKIAKPRFIPRSKRKNLENIVQTVVEQSSNAKQEDRDEEFTIPQWRLEKEALVQEKTPEVTLSWEEKPLSDMSERDWKVIARDFGIEASEFTHPLRSWNDLPNEIKDITAKLGYKEPTPVQRATIPLGLEGRDIVGIAETGSGKTAGFVIPLVSAPTQGIYGLVLAPTRELAQQIYKETLKFTGTLGIKAACLVGGHDIESQADLVIGAQIVIATPGRLLDALAQEMLSLAKCRMLVLDEADRMVDMGFEEQVTEIVRSLPKSRQTLMFSATWPPVIEKMATNFLTNPVRVTVGGGPQANSRVTQIIELVQPGEKLSKLQQIIGRKRPVIVFVNQKAIVDQVAEALNQRGVSAAPMHGDRTQEQRETALNDLRRGKTGVLVATDVAGRGIDIPNVQLVVNYDMPRRFDAYVHRIGRTGRAGRSGTAVSLVTDSDSALFPDLKAALQKSRSPIPTFLK</sequence>
<evidence type="ECO:0000313" key="19">
    <source>
        <dbReference type="Proteomes" id="UP000238350"/>
    </source>
</evidence>
<comment type="similarity">
    <text evidence="2">Belongs to the DEAD box helicase family. DDX5/DBP2 subfamily.</text>
</comment>
<dbReference type="Pfam" id="PF00271">
    <property type="entry name" value="Helicase_C"/>
    <property type="match status" value="1"/>
</dbReference>
<name>A0A2T0FC35_9ASCO</name>
<evidence type="ECO:0000256" key="10">
    <source>
        <dbReference type="ARBA" id="ARBA00023242"/>
    </source>
</evidence>
<comment type="catalytic activity">
    <reaction evidence="14">
        <text>ATP + H2O = ADP + phosphate + H(+)</text>
        <dbReference type="Rhea" id="RHEA:13065"/>
        <dbReference type="ChEBI" id="CHEBI:15377"/>
        <dbReference type="ChEBI" id="CHEBI:15378"/>
        <dbReference type="ChEBI" id="CHEBI:30616"/>
        <dbReference type="ChEBI" id="CHEBI:43474"/>
        <dbReference type="ChEBI" id="CHEBI:456216"/>
        <dbReference type="EC" id="3.6.4.13"/>
    </reaction>
</comment>
<keyword evidence="5" id="KW-0698">rRNA processing</keyword>
<dbReference type="SMART" id="SM00487">
    <property type="entry name" value="DEXDc"/>
    <property type="match status" value="1"/>
</dbReference>
<proteinExistence type="inferred from homology"/>
<evidence type="ECO:0000313" key="18">
    <source>
        <dbReference type="EMBL" id="PRT52572.1"/>
    </source>
</evidence>
<comment type="subcellular location">
    <subcellularLocation>
        <location evidence="1">Nucleus</location>
        <location evidence="1">Nucleolus</location>
    </subcellularLocation>
</comment>
<dbReference type="CDD" id="cd00268">
    <property type="entry name" value="DEADc"/>
    <property type="match status" value="1"/>
</dbReference>
<evidence type="ECO:0000256" key="8">
    <source>
        <dbReference type="ARBA" id="ARBA00022806"/>
    </source>
</evidence>
<dbReference type="GO" id="GO:0003676">
    <property type="term" value="F:nucleic acid binding"/>
    <property type="evidence" value="ECO:0007669"/>
    <property type="project" value="InterPro"/>
</dbReference>
<dbReference type="GeneID" id="36513941"/>
<evidence type="ECO:0000256" key="15">
    <source>
        <dbReference type="RuleBase" id="RU000492"/>
    </source>
</evidence>
<evidence type="ECO:0000256" key="14">
    <source>
        <dbReference type="ARBA" id="ARBA00047984"/>
    </source>
</evidence>
<keyword evidence="7 15" id="KW-0378">Hydrolase</keyword>
<comment type="caution">
    <text evidence="18">The sequence shown here is derived from an EMBL/GenBank/DDBJ whole genome shotgun (WGS) entry which is preliminary data.</text>
</comment>
<dbReference type="Pfam" id="PF00270">
    <property type="entry name" value="DEAD"/>
    <property type="match status" value="1"/>
</dbReference>